<dbReference type="STRING" id="1121306.SAMN02745196_00728"/>
<comment type="pathway">
    <text evidence="1">Porphyrin-containing compound metabolism; siroheme biosynthesis; sirohydrochlorin from precorrin-2: step 1/1.</text>
</comment>
<dbReference type="SUPFAM" id="SSF51735">
    <property type="entry name" value="NAD(P)-binding Rossmann-fold domains"/>
    <property type="match status" value="1"/>
</dbReference>
<dbReference type="PANTHER" id="PTHR35330">
    <property type="entry name" value="SIROHEME BIOSYNTHESIS PROTEIN MET8"/>
    <property type="match status" value="1"/>
</dbReference>
<dbReference type="UniPathway" id="UPA00262">
    <property type="reaction ID" value="UER00222"/>
</dbReference>
<dbReference type="GO" id="GO:0004325">
    <property type="term" value="F:ferrochelatase activity"/>
    <property type="evidence" value="ECO:0007669"/>
    <property type="project" value="InterPro"/>
</dbReference>
<sequence length="201" mass="22947">MFYPLMVDLKNKEVVIIGGGKVSLRKAKKFLEYEAVVKVVSLEVLESFYEIENLHEGKLTIIKDEFKSEYIDKAFLVIAATSNYRLNESISLICHDKNILCNIVDNINKSSFIVPSTIKRGDLNIAISTLGNSPSLCAKIRKDLEKTYDKTYEEYVELLGECRDLVLENYSDEVEKKSILNSLVDLNSEELKKLKIKLLSR</sequence>
<dbReference type="PANTHER" id="PTHR35330:SF1">
    <property type="entry name" value="SIROHEME BIOSYNTHESIS PROTEIN MET8"/>
    <property type="match status" value="1"/>
</dbReference>
<keyword evidence="5" id="KW-0627">Porphyrin biosynthesis</keyword>
<dbReference type="RefSeq" id="WP_072830136.1">
    <property type="nucleotide sequence ID" value="NZ_FQXP01000003.1"/>
</dbReference>
<dbReference type="EC" id="1.3.1.76" evidence="2"/>
<evidence type="ECO:0000256" key="6">
    <source>
        <dbReference type="ARBA" id="ARBA00047561"/>
    </source>
</evidence>
<dbReference type="EMBL" id="FQXP01000003">
    <property type="protein sequence ID" value="SHH54611.1"/>
    <property type="molecule type" value="Genomic_DNA"/>
</dbReference>
<dbReference type="Pfam" id="PF14824">
    <property type="entry name" value="Sirohm_synth_M"/>
    <property type="match status" value="1"/>
</dbReference>
<dbReference type="SUPFAM" id="SSF75615">
    <property type="entry name" value="Siroheme synthase middle domains-like"/>
    <property type="match status" value="1"/>
</dbReference>
<dbReference type="Proteomes" id="UP000184526">
    <property type="component" value="Unassembled WGS sequence"/>
</dbReference>
<evidence type="ECO:0000256" key="2">
    <source>
        <dbReference type="ARBA" id="ARBA00012400"/>
    </source>
</evidence>
<accession>A0A1M5TVC5</accession>
<organism evidence="8 9">
    <name type="scientific">Clostridium collagenovorans DSM 3089</name>
    <dbReference type="NCBI Taxonomy" id="1121306"/>
    <lineage>
        <taxon>Bacteria</taxon>
        <taxon>Bacillati</taxon>
        <taxon>Bacillota</taxon>
        <taxon>Clostridia</taxon>
        <taxon>Eubacteriales</taxon>
        <taxon>Clostridiaceae</taxon>
        <taxon>Clostridium</taxon>
    </lineage>
</organism>
<evidence type="ECO:0000256" key="5">
    <source>
        <dbReference type="ARBA" id="ARBA00023244"/>
    </source>
</evidence>
<dbReference type="GO" id="GO:0019354">
    <property type="term" value="P:siroheme biosynthetic process"/>
    <property type="evidence" value="ECO:0007669"/>
    <property type="project" value="UniProtKB-UniPathway"/>
</dbReference>
<evidence type="ECO:0000256" key="3">
    <source>
        <dbReference type="ARBA" id="ARBA00023002"/>
    </source>
</evidence>
<keyword evidence="4" id="KW-0520">NAD</keyword>
<keyword evidence="3" id="KW-0560">Oxidoreductase</keyword>
<gene>
    <name evidence="8" type="ORF">SAMN02745196_00728</name>
</gene>
<dbReference type="NCBIfam" id="TIGR01470">
    <property type="entry name" value="cysG_Nterm"/>
    <property type="match status" value="1"/>
</dbReference>
<reference evidence="8 9" key="1">
    <citation type="submission" date="2016-11" db="EMBL/GenBank/DDBJ databases">
        <authorList>
            <person name="Jaros S."/>
            <person name="Januszkiewicz K."/>
            <person name="Wedrychowicz H."/>
        </authorList>
    </citation>
    <scope>NUCLEOTIDE SEQUENCE [LARGE SCALE GENOMIC DNA]</scope>
    <source>
        <strain evidence="8 9">DSM 3089</strain>
    </source>
</reference>
<dbReference type="InterPro" id="IPR006367">
    <property type="entry name" value="Sirohaem_synthase_N"/>
</dbReference>
<evidence type="ECO:0000256" key="4">
    <source>
        <dbReference type="ARBA" id="ARBA00023027"/>
    </source>
</evidence>
<dbReference type="Pfam" id="PF13241">
    <property type="entry name" value="NAD_binding_7"/>
    <property type="match status" value="1"/>
</dbReference>
<dbReference type="InterPro" id="IPR028281">
    <property type="entry name" value="Sirohaem_synthase_central"/>
</dbReference>
<dbReference type="InterPro" id="IPR042518">
    <property type="entry name" value="SirC_C"/>
</dbReference>
<evidence type="ECO:0000259" key="7">
    <source>
        <dbReference type="Pfam" id="PF14824"/>
    </source>
</evidence>
<evidence type="ECO:0000313" key="9">
    <source>
        <dbReference type="Proteomes" id="UP000184526"/>
    </source>
</evidence>
<evidence type="ECO:0000313" key="8">
    <source>
        <dbReference type="EMBL" id="SHH54611.1"/>
    </source>
</evidence>
<dbReference type="InterPro" id="IPR028161">
    <property type="entry name" value="Met8-like"/>
</dbReference>
<comment type="catalytic activity">
    <reaction evidence="6">
        <text>precorrin-2 + NAD(+) = sirohydrochlorin + NADH + 2 H(+)</text>
        <dbReference type="Rhea" id="RHEA:15613"/>
        <dbReference type="ChEBI" id="CHEBI:15378"/>
        <dbReference type="ChEBI" id="CHEBI:57540"/>
        <dbReference type="ChEBI" id="CHEBI:57945"/>
        <dbReference type="ChEBI" id="CHEBI:58351"/>
        <dbReference type="ChEBI" id="CHEBI:58827"/>
        <dbReference type="EC" id="1.3.1.76"/>
    </reaction>
</comment>
<dbReference type="Gene3D" id="3.40.50.720">
    <property type="entry name" value="NAD(P)-binding Rossmann-like Domain"/>
    <property type="match status" value="1"/>
</dbReference>
<name>A0A1M5TVC5_9CLOT</name>
<dbReference type="InterPro" id="IPR036291">
    <property type="entry name" value="NAD(P)-bd_dom_sf"/>
</dbReference>
<feature type="domain" description="Siroheme synthase central" evidence="7">
    <location>
        <begin position="120"/>
        <end position="146"/>
    </location>
</feature>
<protein>
    <recommendedName>
        <fullName evidence="2">precorrin-2 dehydrogenase</fullName>
        <ecNumber evidence="2">1.3.1.76</ecNumber>
    </recommendedName>
</protein>
<dbReference type="GO" id="GO:0043115">
    <property type="term" value="F:precorrin-2 dehydrogenase activity"/>
    <property type="evidence" value="ECO:0007669"/>
    <property type="project" value="UniProtKB-EC"/>
</dbReference>
<keyword evidence="9" id="KW-1185">Reference proteome</keyword>
<dbReference type="Gene3D" id="1.10.8.610">
    <property type="entry name" value="SirC, precorrin-2 dehydrogenase, C-terminal helical domain-like"/>
    <property type="match status" value="1"/>
</dbReference>
<proteinExistence type="predicted"/>
<dbReference type="AlphaFoldDB" id="A0A1M5TVC5"/>
<evidence type="ECO:0000256" key="1">
    <source>
        <dbReference type="ARBA" id="ARBA00005010"/>
    </source>
</evidence>
<dbReference type="OrthoDB" id="9773765at2"/>